<evidence type="ECO:0000256" key="1">
    <source>
        <dbReference type="ARBA" id="ARBA00023015"/>
    </source>
</evidence>
<dbReference type="GO" id="GO:0003700">
    <property type="term" value="F:DNA-binding transcription factor activity"/>
    <property type="evidence" value="ECO:0007669"/>
    <property type="project" value="InterPro"/>
</dbReference>
<dbReference type="SMART" id="SM00342">
    <property type="entry name" value="HTH_ARAC"/>
    <property type="match status" value="1"/>
</dbReference>
<evidence type="ECO:0000313" key="5">
    <source>
        <dbReference type="EMBL" id="RZU36889.1"/>
    </source>
</evidence>
<keyword evidence="2" id="KW-0238">DNA-binding</keyword>
<dbReference type="EMBL" id="SHKX01000016">
    <property type="protein sequence ID" value="RZU36889.1"/>
    <property type="molecule type" value="Genomic_DNA"/>
</dbReference>
<evidence type="ECO:0000256" key="3">
    <source>
        <dbReference type="ARBA" id="ARBA00023163"/>
    </source>
</evidence>
<feature type="domain" description="HTH araC/xylS-type" evidence="4">
    <location>
        <begin position="239"/>
        <end position="336"/>
    </location>
</feature>
<dbReference type="InterPro" id="IPR032687">
    <property type="entry name" value="AraC-type_N"/>
</dbReference>
<keyword evidence="1" id="KW-0805">Transcription regulation</keyword>
<dbReference type="SUPFAM" id="SSF46689">
    <property type="entry name" value="Homeodomain-like"/>
    <property type="match status" value="1"/>
</dbReference>
<comment type="caution">
    <text evidence="5">The sequence shown here is derived from an EMBL/GenBank/DDBJ whole genome shotgun (WGS) entry which is preliminary data.</text>
</comment>
<dbReference type="PANTHER" id="PTHR47894">
    <property type="entry name" value="HTH-TYPE TRANSCRIPTIONAL REGULATOR GADX"/>
    <property type="match status" value="1"/>
</dbReference>
<sequence length="338" mass="37498">MIPNARIPALIAITLAEWGLEHGLSGEAMAAALGVDSLEALQDEELRLSPADYESLLALVYRESSREDLGLAIGSRLTVSSYGVLGHAMLSAATAGEAIRIGLDYYRLTSAFMTLDAETTPEALIMTARLDYPLPHLQRFAPEEQMVGVTAVARDLLGSNFSPLAIDFAMPPPPYADRMKAWFACPVRYNQPENRFLIDSRLLDVSLRTANALTAKHLLNLCETLLQQDRAAAPGDLLQRVNAAIRARVGRWPAMVEVAEQLGMSERTLRRRLQELGTDYQREIDAVRHQLALQLLEKPEITVEQMAAVLGYSEAVSFRRAFQRWTGKTPQAWRQQVA</sequence>
<dbReference type="Proteomes" id="UP000292423">
    <property type="component" value="Unassembled WGS sequence"/>
</dbReference>
<evidence type="ECO:0000256" key="2">
    <source>
        <dbReference type="ARBA" id="ARBA00023125"/>
    </source>
</evidence>
<dbReference type="Pfam" id="PF12625">
    <property type="entry name" value="Arabinose_bd"/>
    <property type="match status" value="1"/>
</dbReference>
<dbReference type="Pfam" id="PF12833">
    <property type="entry name" value="HTH_18"/>
    <property type="match status" value="1"/>
</dbReference>
<keyword evidence="6" id="KW-1185">Reference proteome</keyword>
<organism evidence="5 6">
    <name type="scientific">Fluviicoccus keumensis</name>
    <dbReference type="NCBI Taxonomy" id="1435465"/>
    <lineage>
        <taxon>Bacteria</taxon>
        <taxon>Pseudomonadati</taxon>
        <taxon>Pseudomonadota</taxon>
        <taxon>Gammaproteobacteria</taxon>
        <taxon>Moraxellales</taxon>
        <taxon>Moraxellaceae</taxon>
        <taxon>Fluviicoccus</taxon>
    </lineage>
</organism>
<dbReference type="AlphaFoldDB" id="A0A4Q7YK76"/>
<proteinExistence type="predicted"/>
<dbReference type="RefSeq" id="WP_130415465.1">
    <property type="nucleotide sequence ID" value="NZ_SHKX01000016.1"/>
</dbReference>
<keyword evidence="3" id="KW-0804">Transcription</keyword>
<dbReference type="OrthoDB" id="5582699at2"/>
<reference evidence="5 6" key="1">
    <citation type="submission" date="2019-02" db="EMBL/GenBank/DDBJ databases">
        <title>Genomic Encyclopedia of Type Strains, Phase IV (KMG-IV): sequencing the most valuable type-strain genomes for metagenomic binning, comparative biology and taxonomic classification.</title>
        <authorList>
            <person name="Goeker M."/>
        </authorList>
    </citation>
    <scope>NUCLEOTIDE SEQUENCE [LARGE SCALE GENOMIC DNA]</scope>
    <source>
        <strain evidence="5 6">DSM 105135</strain>
    </source>
</reference>
<dbReference type="InterPro" id="IPR009057">
    <property type="entry name" value="Homeodomain-like_sf"/>
</dbReference>
<protein>
    <submittedName>
        <fullName evidence="5">AraC family transcriptional regulator</fullName>
    </submittedName>
</protein>
<dbReference type="GO" id="GO:0005829">
    <property type="term" value="C:cytosol"/>
    <property type="evidence" value="ECO:0007669"/>
    <property type="project" value="TreeGrafter"/>
</dbReference>
<dbReference type="PANTHER" id="PTHR47894:SF1">
    <property type="entry name" value="HTH-TYPE TRANSCRIPTIONAL REGULATOR VQSM"/>
    <property type="match status" value="1"/>
</dbReference>
<name>A0A4Q7YK76_9GAMM</name>
<evidence type="ECO:0000259" key="4">
    <source>
        <dbReference type="PROSITE" id="PS01124"/>
    </source>
</evidence>
<dbReference type="Gene3D" id="1.10.10.60">
    <property type="entry name" value="Homeodomain-like"/>
    <property type="match status" value="1"/>
</dbReference>
<dbReference type="GO" id="GO:0000976">
    <property type="term" value="F:transcription cis-regulatory region binding"/>
    <property type="evidence" value="ECO:0007669"/>
    <property type="project" value="TreeGrafter"/>
</dbReference>
<gene>
    <name evidence="5" type="ORF">EV700_3102</name>
</gene>
<dbReference type="PROSITE" id="PS01124">
    <property type="entry name" value="HTH_ARAC_FAMILY_2"/>
    <property type="match status" value="1"/>
</dbReference>
<evidence type="ECO:0000313" key="6">
    <source>
        <dbReference type="Proteomes" id="UP000292423"/>
    </source>
</evidence>
<dbReference type="InterPro" id="IPR018060">
    <property type="entry name" value="HTH_AraC"/>
</dbReference>
<accession>A0A4Q7YK76</accession>